<keyword evidence="11" id="KW-1185">Reference proteome</keyword>
<dbReference type="PROSITE" id="PS01219">
    <property type="entry name" value="AMMONIUM_TRANSP"/>
    <property type="match status" value="1"/>
</dbReference>
<accession>A0A1U7HYV7</accession>
<evidence type="ECO:0000256" key="1">
    <source>
        <dbReference type="ARBA" id="ARBA00004141"/>
    </source>
</evidence>
<name>A0A1U7HYV7_9CHRO</name>
<dbReference type="SUPFAM" id="SSF111352">
    <property type="entry name" value="Ammonium transporter"/>
    <property type="match status" value="1"/>
</dbReference>
<keyword evidence="7 8" id="KW-0924">Ammonia transport</keyword>
<comment type="caution">
    <text evidence="10">The sequence shown here is derived from an EMBL/GenBank/DDBJ whole genome shotgun (WGS) entry which is preliminary data.</text>
</comment>
<feature type="transmembrane region" description="Helical" evidence="8">
    <location>
        <begin position="253"/>
        <end position="274"/>
    </location>
</feature>
<dbReference type="GO" id="GO:0005886">
    <property type="term" value="C:plasma membrane"/>
    <property type="evidence" value="ECO:0007669"/>
    <property type="project" value="UniProtKB-SubCell"/>
</dbReference>
<dbReference type="OrthoDB" id="9814202at2"/>
<comment type="similarity">
    <text evidence="2 8">Belongs to the ammonia transporter channel (TC 1.A.11.2) family.</text>
</comment>
<dbReference type="InterPro" id="IPR029020">
    <property type="entry name" value="Ammonium/urea_transptr"/>
</dbReference>
<feature type="transmembrane region" description="Helical" evidence="8">
    <location>
        <begin position="193"/>
        <end position="213"/>
    </location>
</feature>
<sequence>MKLKLKQKKRWRDQRRPLSASRYANSSVRTNTFFAKLYKAIKRLSPTWRACIPLSIFIVLAWGYAAVAQDAPAGGLGTPQDLLDLRVGLDTLWVCVAAFLVFFMNAGFGMLETGFCRQKNAVNILAKNLIVFALSTVAFWAIGFALMFGDGNAFFGTNGWFLTGADNSPATGDAYQGVFSALNWTGVPLGAKFLFQLVFAGTAATIVSGAVAERIKFIDFLIFSLLLVGVAYPITGHWIWGGGWLADAGFWDFAGSTVVHSVGGWAALMGAAILGPRLGKYQDGVSVAMPGHNMSIAMLGCLILWLGWFGFNPGSTMAVSPSIAHIALTTNIAASTGGIAATIVAWVYLGKPDLSMIINGILAGLVGITAPCAFVSLPWAAVIGLVAGIIVVFSVTWFDKIHIDDPVGATSVHLVCGIWGTLAVGLFAEGPGGALNLYEEGAGPIRGLLLGGGFGSLWPQIIGVLSVGGFTVLITTIFWYILKATLGIRVTPQEEIEGLDIGEHGMEAYSGFLKEADASGMADPSAYGATRRPGDVSSTY</sequence>
<comment type="subcellular location">
    <subcellularLocation>
        <location evidence="8">Cell membrane</location>
        <topology evidence="8">Multi-pass membrane protein</topology>
    </subcellularLocation>
    <subcellularLocation>
        <location evidence="1">Membrane</location>
        <topology evidence="1">Multi-pass membrane protein</topology>
    </subcellularLocation>
</comment>
<feature type="domain" description="Ammonium transporter AmtB-like" evidence="9">
    <location>
        <begin position="93"/>
        <end position="509"/>
    </location>
</feature>
<evidence type="ECO:0000259" key="9">
    <source>
        <dbReference type="Pfam" id="PF00909"/>
    </source>
</evidence>
<dbReference type="PANTHER" id="PTHR11730">
    <property type="entry name" value="AMMONIUM TRANSPORTER"/>
    <property type="match status" value="1"/>
</dbReference>
<keyword evidence="6 8" id="KW-0472">Membrane</keyword>
<keyword evidence="4 8" id="KW-0812">Transmembrane</keyword>
<reference evidence="10 11" key="1">
    <citation type="submission" date="2016-11" db="EMBL/GenBank/DDBJ databases">
        <title>Draft Genome Sequences of Nine Cyanobacterial Strains from Diverse Habitats.</title>
        <authorList>
            <person name="Zhu T."/>
            <person name="Hou S."/>
            <person name="Lu X."/>
            <person name="Hess W.R."/>
        </authorList>
    </citation>
    <scope>NUCLEOTIDE SEQUENCE [LARGE SCALE GENOMIC DNA]</scope>
    <source>
        <strain evidence="10 11">5.2 s.c.1</strain>
    </source>
</reference>
<feature type="transmembrane region" description="Helical" evidence="8">
    <location>
        <begin position="220"/>
        <end position="241"/>
    </location>
</feature>
<dbReference type="RefSeq" id="WP_073547900.1">
    <property type="nucleotide sequence ID" value="NZ_CAWMVK010000012.1"/>
</dbReference>
<feature type="transmembrane region" description="Helical" evidence="8">
    <location>
        <begin position="410"/>
        <end position="428"/>
    </location>
</feature>
<evidence type="ECO:0000256" key="7">
    <source>
        <dbReference type="ARBA" id="ARBA00023177"/>
    </source>
</evidence>
<feature type="transmembrane region" description="Helical" evidence="8">
    <location>
        <begin position="129"/>
        <end position="148"/>
    </location>
</feature>
<keyword evidence="3 8" id="KW-0813">Transport</keyword>
<dbReference type="Pfam" id="PF00909">
    <property type="entry name" value="Ammonium_transp"/>
    <property type="match status" value="1"/>
</dbReference>
<keyword evidence="5 8" id="KW-1133">Transmembrane helix</keyword>
<evidence type="ECO:0000313" key="10">
    <source>
        <dbReference type="EMBL" id="OKH28743.1"/>
    </source>
</evidence>
<proteinExistence type="inferred from homology"/>
<feature type="transmembrane region" description="Helical" evidence="8">
    <location>
        <begin position="47"/>
        <end position="67"/>
    </location>
</feature>
<feature type="transmembrane region" description="Helical" evidence="8">
    <location>
        <begin position="457"/>
        <end position="482"/>
    </location>
</feature>
<evidence type="ECO:0000256" key="2">
    <source>
        <dbReference type="ARBA" id="ARBA00005887"/>
    </source>
</evidence>
<dbReference type="PANTHER" id="PTHR11730:SF89">
    <property type="entry name" value="AMMONIUM TRANSPORTER SLL0108-RELATED"/>
    <property type="match status" value="1"/>
</dbReference>
<evidence type="ECO:0000313" key="11">
    <source>
        <dbReference type="Proteomes" id="UP000185984"/>
    </source>
</evidence>
<evidence type="ECO:0000256" key="3">
    <source>
        <dbReference type="ARBA" id="ARBA00022448"/>
    </source>
</evidence>
<feature type="transmembrane region" description="Helical" evidence="8">
    <location>
        <begin position="87"/>
        <end position="108"/>
    </location>
</feature>
<dbReference type="NCBIfam" id="TIGR00836">
    <property type="entry name" value="amt"/>
    <property type="match status" value="1"/>
</dbReference>
<dbReference type="InterPro" id="IPR001905">
    <property type="entry name" value="Ammonium_transpt"/>
</dbReference>
<evidence type="ECO:0000256" key="6">
    <source>
        <dbReference type="ARBA" id="ARBA00023136"/>
    </source>
</evidence>
<protein>
    <recommendedName>
        <fullName evidence="8">Ammonium transporter</fullName>
    </recommendedName>
</protein>
<dbReference type="InterPro" id="IPR024041">
    <property type="entry name" value="NH4_transpt_AmtB-like_dom"/>
</dbReference>
<feature type="transmembrane region" description="Helical" evidence="8">
    <location>
        <begin position="380"/>
        <end position="398"/>
    </location>
</feature>
<organism evidence="10 11">
    <name type="scientific">Chroogloeocystis siderophila 5.2 s.c.1</name>
    <dbReference type="NCBI Taxonomy" id="247279"/>
    <lineage>
        <taxon>Bacteria</taxon>
        <taxon>Bacillati</taxon>
        <taxon>Cyanobacteriota</taxon>
        <taxon>Cyanophyceae</taxon>
        <taxon>Oscillatoriophycideae</taxon>
        <taxon>Chroococcales</taxon>
        <taxon>Chroococcaceae</taxon>
        <taxon>Chroogloeocystis</taxon>
    </lineage>
</organism>
<gene>
    <name evidence="10" type="ORF">NIES1031_02240</name>
</gene>
<evidence type="ECO:0000256" key="8">
    <source>
        <dbReference type="RuleBase" id="RU362002"/>
    </source>
</evidence>
<dbReference type="GO" id="GO:0097272">
    <property type="term" value="P:ammonium homeostasis"/>
    <property type="evidence" value="ECO:0007669"/>
    <property type="project" value="TreeGrafter"/>
</dbReference>
<feature type="transmembrane region" description="Helical" evidence="8">
    <location>
        <begin position="294"/>
        <end position="311"/>
    </location>
</feature>
<evidence type="ECO:0000256" key="4">
    <source>
        <dbReference type="ARBA" id="ARBA00022692"/>
    </source>
</evidence>
<dbReference type="AlphaFoldDB" id="A0A1U7HYV7"/>
<dbReference type="Proteomes" id="UP000185984">
    <property type="component" value="Unassembled WGS sequence"/>
</dbReference>
<dbReference type="STRING" id="247279.NIES1031_02240"/>
<feature type="transmembrane region" description="Helical" evidence="8">
    <location>
        <begin position="356"/>
        <end position="374"/>
    </location>
</feature>
<dbReference type="InterPro" id="IPR018047">
    <property type="entry name" value="Ammonium_transpt_CS"/>
</dbReference>
<dbReference type="EMBL" id="MRCC01000002">
    <property type="protein sequence ID" value="OKH28743.1"/>
    <property type="molecule type" value="Genomic_DNA"/>
</dbReference>
<dbReference type="GO" id="GO:0008519">
    <property type="term" value="F:ammonium channel activity"/>
    <property type="evidence" value="ECO:0007669"/>
    <property type="project" value="InterPro"/>
</dbReference>
<dbReference type="Gene3D" id="1.10.3430.10">
    <property type="entry name" value="Ammonium transporter AmtB like domains"/>
    <property type="match status" value="1"/>
</dbReference>
<evidence type="ECO:0000256" key="5">
    <source>
        <dbReference type="ARBA" id="ARBA00022989"/>
    </source>
</evidence>
<feature type="transmembrane region" description="Helical" evidence="8">
    <location>
        <begin position="323"/>
        <end position="349"/>
    </location>
</feature>